<evidence type="ECO:0000259" key="2">
    <source>
        <dbReference type="Pfam" id="PF03407"/>
    </source>
</evidence>
<protein>
    <recommendedName>
        <fullName evidence="2">Nucleotide-diphospho-sugar transferase domain-containing protein</fullName>
    </recommendedName>
</protein>
<dbReference type="Proteomes" id="UP000316621">
    <property type="component" value="Chromosome 7"/>
</dbReference>
<name>A0A4Y7K7D9_PAPSO</name>
<keyword evidence="4" id="KW-1185">Reference proteome</keyword>
<dbReference type="PANTHER" id="PTHR46038:SF12">
    <property type="entry name" value="OS03G0731800 PROTEIN"/>
    <property type="match status" value="1"/>
</dbReference>
<dbReference type="AlphaFoldDB" id="A0A4Y7K7D9"/>
<keyword evidence="1" id="KW-0812">Transmembrane</keyword>
<dbReference type="EMBL" id="CM010721">
    <property type="protein sequence ID" value="RZC69263.1"/>
    <property type="molecule type" value="Genomic_DNA"/>
</dbReference>
<accession>A0A4Y7K7D9</accession>
<proteinExistence type="predicted"/>
<dbReference type="OMA" id="NIWRRRS"/>
<dbReference type="OrthoDB" id="540503at2759"/>
<dbReference type="InterPro" id="IPR005069">
    <property type="entry name" value="Nucl-diP-sugar_transferase"/>
</dbReference>
<reference evidence="3 4" key="1">
    <citation type="journal article" date="2018" name="Science">
        <title>The opium poppy genome and morphinan production.</title>
        <authorList>
            <person name="Guo L."/>
            <person name="Winzer T."/>
            <person name="Yang X."/>
            <person name="Li Y."/>
            <person name="Ning Z."/>
            <person name="He Z."/>
            <person name="Teodor R."/>
            <person name="Lu Y."/>
            <person name="Bowser T.A."/>
            <person name="Graham I.A."/>
            <person name="Ye K."/>
        </authorList>
    </citation>
    <scope>NUCLEOTIDE SEQUENCE [LARGE SCALE GENOMIC DNA]</scope>
    <source>
        <strain evidence="4">cv. HN1</strain>
        <tissue evidence="3">Leaves</tissue>
    </source>
</reference>
<evidence type="ECO:0000256" key="1">
    <source>
        <dbReference type="SAM" id="Phobius"/>
    </source>
</evidence>
<feature type="domain" description="Nucleotide-diphospho-sugar transferase" evidence="2">
    <location>
        <begin position="109"/>
        <end position="311"/>
    </location>
</feature>
<evidence type="ECO:0000313" key="4">
    <source>
        <dbReference type="Proteomes" id="UP000316621"/>
    </source>
</evidence>
<dbReference type="PANTHER" id="PTHR46038">
    <property type="entry name" value="EXPRESSED PROTEIN-RELATED"/>
    <property type="match status" value="1"/>
</dbReference>
<evidence type="ECO:0000313" key="3">
    <source>
        <dbReference type="EMBL" id="RZC69263.1"/>
    </source>
</evidence>
<sequence length="361" mass="41892">MEYYKKNHRLIRELVIAAILIASVTYIFFCAPENITTKFSSFQLHHLSNKTALTSPRDDLEIALKEASMGRNKTVIIALVNKAYVEGEISMLSLFLESFWLGGENTRYLVNHLLLVTVDQTAYERCKFLRLHCYRLVTDGVDFGGEKLYMSSDFIKMMWRRTLFLGDVLKRGYSFVFTDTDVMWLNNPFLRLSPDENEDIQISSDQFYGDPWSEQNLMNTGFYYARSNNKTIALFDKWYQMKANSTYTNMKEQDVLVSLMRNGLFGELGMKVRFLETIYFSGFCEDSRDMNVVCTVHANCCRSIRAKVFDLTVVLQDWRKFKRATAKNKTSSTVGYWSGHLGCYNSWATKNSTKQINTTEE</sequence>
<gene>
    <name evidence="3" type="ORF">C5167_032351</name>
</gene>
<organism evidence="3 4">
    <name type="scientific">Papaver somniferum</name>
    <name type="common">Opium poppy</name>
    <dbReference type="NCBI Taxonomy" id="3469"/>
    <lineage>
        <taxon>Eukaryota</taxon>
        <taxon>Viridiplantae</taxon>
        <taxon>Streptophyta</taxon>
        <taxon>Embryophyta</taxon>
        <taxon>Tracheophyta</taxon>
        <taxon>Spermatophyta</taxon>
        <taxon>Magnoliopsida</taxon>
        <taxon>Ranunculales</taxon>
        <taxon>Papaveraceae</taxon>
        <taxon>Papaveroideae</taxon>
        <taxon>Papaver</taxon>
    </lineage>
</organism>
<keyword evidence="1" id="KW-1133">Transmembrane helix</keyword>
<feature type="transmembrane region" description="Helical" evidence="1">
    <location>
        <begin position="12"/>
        <end position="29"/>
    </location>
</feature>
<dbReference type="Gramene" id="RZC69263">
    <property type="protein sequence ID" value="RZC69263"/>
    <property type="gene ID" value="C5167_032351"/>
</dbReference>
<keyword evidence="1" id="KW-0472">Membrane</keyword>
<dbReference type="Pfam" id="PF03407">
    <property type="entry name" value="Nucleotid_trans"/>
    <property type="match status" value="1"/>
</dbReference>
<dbReference type="InterPro" id="IPR044821">
    <property type="entry name" value="At1g28695/At4g15970-like"/>
</dbReference>